<keyword evidence="3" id="KW-1185">Reference proteome</keyword>
<accession>A0ABN7ABS6</accession>
<proteinExistence type="predicted"/>
<feature type="compositionally biased region" description="Basic and acidic residues" evidence="1">
    <location>
        <begin position="52"/>
        <end position="68"/>
    </location>
</feature>
<name>A0ABN7ABS6_9HEMI</name>
<sequence length="77" mass="8245">MTTPAIDLPPPLTPRPRRFVYEGAIRGGGGRGDTRQKCPIIRSGQAIVDGGGDLHRRERDGKVSDDRSVAAQSGSNF</sequence>
<evidence type="ECO:0000313" key="2">
    <source>
        <dbReference type="EMBL" id="BES89478.1"/>
    </source>
</evidence>
<evidence type="ECO:0000256" key="1">
    <source>
        <dbReference type="SAM" id="MobiDB-lite"/>
    </source>
</evidence>
<gene>
    <name evidence="2" type="ORF">NTJ_02285</name>
</gene>
<protein>
    <submittedName>
        <fullName evidence="2">Uncharacterized protein</fullName>
    </submittedName>
</protein>
<dbReference type="Proteomes" id="UP001307889">
    <property type="component" value="Chromosome 1"/>
</dbReference>
<dbReference type="EMBL" id="AP028909">
    <property type="protein sequence ID" value="BES89478.1"/>
    <property type="molecule type" value="Genomic_DNA"/>
</dbReference>
<evidence type="ECO:0000313" key="3">
    <source>
        <dbReference type="Proteomes" id="UP001307889"/>
    </source>
</evidence>
<reference evidence="2 3" key="1">
    <citation type="submission" date="2023-09" db="EMBL/GenBank/DDBJ databases">
        <title>Nesidiocoris tenuis whole genome shotgun sequence.</title>
        <authorList>
            <person name="Shibata T."/>
            <person name="Shimoda M."/>
            <person name="Kobayashi T."/>
            <person name="Uehara T."/>
        </authorList>
    </citation>
    <scope>NUCLEOTIDE SEQUENCE [LARGE SCALE GENOMIC DNA]</scope>
    <source>
        <strain evidence="2 3">Japan</strain>
    </source>
</reference>
<feature type="region of interest" description="Disordered" evidence="1">
    <location>
        <begin position="46"/>
        <end position="77"/>
    </location>
</feature>
<organism evidence="2 3">
    <name type="scientific">Nesidiocoris tenuis</name>
    <dbReference type="NCBI Taxonomy" id="355587"/>
    <lineage>
        <taxon>Eukaryota</taxon>
        <taxon>Metazoa</taxon>
        <taxon>Ecdysozoa</taxon>
        <taxon>Arthropoda</taxon>
        <taxon>Hexapoda</taxon>
        <taxon>Insecta</taxon>
        <taxon>Pterygota</taxon>
        <taxon>Neoptera</taxon>
        <taxon>Paraneoptera</taxon>
        <taxon>Hemiptera</taxon>
        <taxon>Heteroptera</taxon>
        <taxon>Panheteroptera</taxon>
        <taxon>Cimicomorpha</taxon>
        <taxon>Miridae</taxon>
        <taxon>Dicyphina</taxon>
        <taxon>Nesidiocoris</taxon>
    </lineage>
</organism>